<gene>
    <name evidence="4" type="ORF">G2W53_043522</name>
</gene>
<dbReference type="SUPFAM" id="SSF48452">
    <property type="entry name" value="TPR-like"/>
    <property type="match status" value="1"/>
</dbReference>
<dbReference type="InterPro" id="IPR046848">
    <property type="entry name" value="E_motif"/>
</dbReference>
<sequence>MVRLFGFGNQTLNALLRSCRTIKEALQIHAQIVVNGRHADLFVLSGVISFFALSGTRNGLHHSRVLFSQIHFPDVFIWNAMIRGYSLSDTPEDAIFLYKSMLAEGVQSPNEFTFPFLLKSCVRLSRLQTGRQVHCHITKNGFESDIYIVNALLHLYCAFRDMKNACYVFEKSLVRDCVSYNTMISGYVQAGLAFSSLQFFKKMLELHIWLDEYTVVALLSACSSLIDPIAGKQIHCLAYIILGSVSSNILLMNALVDMYAKCGCLKMAERVLSTMGTNKSITALTSVVSAYAQCGEVEVARRIFDQIDEKEKDVVSWTAMISSYSRVGHFLEALELFVQLEGLGIKPDVVAVVAAISACARLGALELGRRIHQKYAENWPFCQHGDFTSAAVDMYAKCGDIDTAMDIFRKTPDHLKTTVLYNSTISGLAHHGLGETAITIFKEMGLLGFRPNEVTFVAILSACGHNGLVEDGKKLFESMLTVYNINPAMEHYGCMVDLLGRAGCLNEAYDIVKNMPFKANSVIWRALLGACKTHGDVELAKTAGEELLAMEPDHGARYVMLSNMLADTDQHEEATRVRKTIDDAGIQKPPGWSYVELNGTLHKFLAGDRSHLEAKATKLMLRDMYMGLKSTGYVFSASKMVFDMD</sequence>
<dbReference type="OrthoDB" id="185373at2759"/>
<dbReference type="Pfam" id="PF13041">
    <property type="entry name" value="PPR_2"/>
    <property type="match status" value="3"/>
</dbReference>
<dbReference type="NCBIfam" id="TIGR00756">
    <property type="entry name" value="PPR"/>
    <property type="match status" value="5"/>
</dbReference>
<evidence type="ECO:0000313" key="5">
    <source>
        <dbReference type="Proteomes" id="UP000634136"/>
    </source>
</evidence>
<dbReference type="FunFam" id="1.25.40.10:FF:000277">
    <property type="entry name" value="Pentatricopeptide repeat-containing protein, mitochondrial"/>
    <property type="match status" value="1"/>
</dbReference>
<keyword evidence="5" id="KW-1185">Reference proteome</keyword>
<proteinExistence type="inferred from homology"/>
<dbReference type="AlphaFoldDB" id="A0A834W3H6"/>
<dbReference type="FunFam" id="1.25.40.10:FF:000470">
    <property type="entry name" value="Pentatricopeptide repeat-containing protein At5g66520"/>
    <property type="match status" value="1"/>
</dbReference>
<dbReference type="Pfam" id="PF01535">
    <property type="entry name" value="PPR"/>
    <property type="match status" value="5"/>
</dbReference>
<dbReference type="InterPro" id="IPR002885">
    <property type="entry name" value="PPR_rpt"/>
</dbReference>
<dbReference type="PANTHER" id="PTHR47926">
    <property type="entry name" value="PENTATRICOPEPTIDE REPEAT-CONTAINING PROTEIN"/>
    <property type="match status" value="1"/>
</dbReference>
<dbReference type="Gene3D" id="1.25.40.10">
    <property type="entry name" value="Tetratricopeptide repeat domain"/>
    <property type="match status" value="4"/>
</dbReference>
<dbReference type="PROSITE" id="PS51375">
    <property type="entry name" value="PPR"/>
    <property type="match status" value="4"/>
</dbReference>
<dbReference type="GO" id="GO:0016556">
    <property type="term" value="P:mRNA modification"/>
    <property type="evidence" value="ECO:0007669"/>
    <property type="project" value="UniProtKB-ARBA"/>
</dbReference>
<dbReference type="GO" id="GO:0003723">
    <property type="term" value="F:RNA binding"/>
    <property type="evidence" value="ECO:0007669"/>
    <property type="project" value="InterPro"/>
</dbReference>
<comment type="caution">
    <text evidence="4">The sequence shown here is derived from an EMBL/GenBank/DDBJ whole genome shotgun (WGS) entry which is preliminary data.</text>
</comment>
<feature type="repeat" description="PPR" evidence="3">
    <location>
        <begin position="176"/>
        <end position="210"/>
    </location>
</feature>
<protein>
    <submittedName>
        <fullName evidence="4">Pentatricopeptide repeat-containing protein</fullName>
    </submittedName>
</protein>
<evidence type="ECO:0000256" key="1">
    <source>
        <dbReference type="ARBA" id="ARBA00022737"/>
    </source>
</evidence>
<dbReference type="InterPro" id="IPR011990">
    <property type="entry name" value="TPR-like_helical_dom_sf"/>
</dbReference>
<evidence type="ECO:0000256" key="2">
    <source>
        <dbReference type="ARBA" id="ARBA00061659"/>
    </source>
</evidence>
<evidence type="ECO:0000313" key="4">
    <source>
        <dbReference type="EMBL" id="KAF7804411.1"/>
    </source>
</evidence>
<feature type="repeat" description="PPR" evidence="3">
    <location>
        <begin position="313"/>
        <end position="347"/>
    </location>
</feature>
<organism evidence="4 5">
    <name type="scientific">Senna tora</name>
    <dbReference type="NCBI Taxonomy" id="362788"/>
    <lineage>
        <taxon>Eukaryota</taxon>
        <taxon>Viridiplantae</taxon>
        <taxon>Streptophyta</taxon>
        <taxon>Embryophyta</taxon>
        <taxon>Tracheophyta</taxon>
        <taxon>Spermatophyta</taxon>
        <taxon>Magnoliopsida</taxon>
        <taxon>eudicotyledons</taxon>
        <taxon>Gunneridae</taxon>
        <taxon>Pentapetalae</taxon>
        <taxon>rosids</taxon>
        <taxon>fabids</taxon>
        <taxon>Fabales</taxon>
        <taxon>Fabaceae</taxon>
        <taxon>Caesalpinioideae</taxon>
        <taxon>Cassia clade</taxon>
        <taxon>Senna</taxon>
    </lineage>
</organism>
<dbReference type="InterPro" id="IPR046960">
    <property type="entry name" value="PPR_At4g14850-like_plant"/>
</dbReference>
<evidence type="ECO:0000256" key="3">
    <source>
        <dbReference type="PROSITE-ProRule" id="PRU00708"/>
    </source>
</evidence>
<accession>A0A834W3H6</accession>
<dbReference type="Pfam" id="PF20431">
    <property type="entry name" value="E_motif"/>
    <property type="match status" value="1"/>
</dbReference>
<feature type="repeat" description="PPR" evidence="3">
    <location>
        <begin position="417"/>
        <end position="451"/>
    </location>
</feature>
<reference evidence="4" key="1">
    <citation type="submission" date="2020-09" db="EMBL/GenBank/DDBJ databases">
        <title>Genome-Enabled Discovery of Anthraquinone Biosynthesis in Senna tora.</title>
        <authorList>
            <person name="Kang S.-H."/>
            <person name="Pandey R.P."/>
            <person name="Lee C.-M."/>
            <person name="Sim J.-S."/>
            <person name="Jeong J.-T."/>
            <person name="Choi B.-S."/>
            <person name="Jung M."/>
            <person name="Ginzburg D."/>
            <person name="Zhao K."/>
            <person name="Won S.Y."/>
            <person name="Oh T.-J."/>
            <person name="Yu Y."/>
            <person name="Kim N.-H."/>
            <person name="Lee O.R."/>
            <person name="Lee T.-H."/>
            <person name="Bashyal P."/>
            <person name="Kim T.-S."/>
            <person name="Lee W.-H."/>
            <person name="Kawkins C."/>
            <person name="Kim C.-K."/>
            <person name="Kim J.S."/>
            <person name="Ahn B.O."/>
            <person name="Rhee S.Y."/>
            <person name="Sohng J.K."/>
        </authorList>
    </citation>
    <scope>NUCLEOTIDE SEQUENCE</scope>
    <source>
        <tissue evidence="4">Leaf</tissue>
    </source>
</reference>
<comment type="similarity">
    <text evidence="2">Belongs to the PPR family. PCMP-E subfamily.</text>
</comment>
<name>A0A834W3H6_9FABA</name>
<dbReference type="GO" id="GO:0005737">
    <property type="term" value="C:cytoplasm"/>
    <property type="evidence" value="ECO:0007669"/>
    <property type="project" value="UniProtKB-ARBA"/>
</dbReference>
<dbReference type="EMBL" id="JAAIUW010000013">
    <property type="protein sequence ID" value="KAF7804411.1"/>
    <property type="molecule type" value="Genomic_DNA"/>
</dbReference>
<keyword evidence="1" id="KW-0677">Repeat</keyword>
<feature type="repeat" description="PPR" evidence="3">
    <location>
        <begin position="74"/>
        <end position="108"/>
    </location>
</feature>
<dbReference type="Proteomes" id="UP000634136">
    <property type="component" value="Unassembled WGS sequence"/>
</dbReference>
<dbReference type="FunFam" id="1.25.40.10:FF:000348">
    <property type="entry name" value="Pentatricopeptide repeat-containing protein chloroplastic"/>
    <property type="match status" value="1"/>
</dbReference>
<dbReference type="PANTHER" id="PTHR47926:SF347">
    <property type="entry name" value="PENTATRICOPEPTIDE REPEAT-CONTAINING PROTEIN"/>
    <property type="match status" value="1"/>
</dbReference>